<proteinExistence type="predicted"/>
<feature type="non-terminal residue" evidence="2">
    <location>
        <position position="151"/>
    </location>
</feature>
<protein>
    <submittedName>
        <fullName evidence="2">Uncharacterized protein</fullName>
    </submittedName>
</protein>
<keyword evidence="1" id="KW-0732">Signal</keyword>
<feature type="chain" id="PRO_5041327403" evidence="1">
    <location>
        <begin position="17"/>
        <end position="151"/>
    </location>
</feature>
<accession>A0AA36CIL2</accession>
<keyword evidence="3" id="KW-1185">Reference proteome</keyword>
<comment type="caution">
    <text evidence="2">The sequence shown here is derived from an EMBL/GenBank/DDBJ whole genome shotgun (WGS) entry which is preliminary data.</text>
</comment>
<dbReference type="Proteomes" id="UP001177023">
    <property type="component" value="Unassembled WGS sequence"/>
</dbReference>
<name>A0AA36CIL2_9BILA</name>
<evidence type="ECO:0000313" key="3">
    <source>
        <dbReference type="Proteomes" id="UP001177023"/>
    </source>
</evidence>
<dbReference type="EMBL" id="CATQJA010002102">
    <property type="protein sequence ID" value="CAJ0569720.1"/>
    <property type="molecule type" value="Genomic_DNA"/>
</dbReference>
<organism evidence="2 3">
    <name type="scientific">Mesorhabditis spiculigera</name>
    <dbReference type="NCBI Taxonomy" id="96644"/>
    <lineage>
        <taxon>Eukaryota</taxon>
        <taxon>Metazoa</taxon>
        <taxon>Ecdysozoa</taxon>
        <taxon>Nematoda</taxon>
        <taxon>Chromadorea</taxon>
        <taxon>Rhabditida</taxon>
        <taxon>Rhabditina</taxon>
        <taxon>Rhabditomorpha</taxon>
        <taxon>Rhabditoidea</taxon>
        <taxon>Rhabditidae</taxon>
        <taxon>Mesorhabditinae</taxon>
        <taxon>Mesorhabditis</taxon>
    </lineage>
</organism>
<dbReference type="InterPro" id="IPR038412">
    <property type="entry name" value="Pepsin-I3_sf"/>
</dbReference>
<dbReference type="AlphaFoldDB" id="A0AA36CIL2"/>
<dbReference type="Gene3D" id="3.30.1120.50">
    <property type="entry name" value="Pepsin inhibitor-3"/>
    <property type="match status" value="1"/>
</dbReference>
<evidence type="ECO:0000256" key="1">
    <source>
        <dbReference type="SAM" id="SignalP"/>
    </source>
</evidence>
<feature type="signal peptide" evidence="1">
    <location>
        <begin position="1"/>
        <end position="16"/>
    </location>
</feature>
<gene>
    <name evidence="2" type="ORF">MSPICULIGERA_LOCUS8186</name>
</gene>
<evidence type="ECO:0000313" key="2">
    <source>
        <dbReference type="EMBL" id="CAJ0569720.1"/>
    </source>
</evidence>
<reference evidence="2" key="1">
    <citation type="submission" date="2023-06" db="EMBL/GenBank/DDBJ databases">
        <authorList>
            <person name="Delattre M."/>
        </authorList>
    </citation>
    <scope>NUCLEOTIDE SEQUENCE</scope>
    <source>
        <strain evidence="2">AF72</strain>
    </source>
</reference>
<sequence>MQQILALLALATVALAMPGMGSGSWENGDDMMMDQQMMDWYRMYGMNGMRQRRSPGMNYDNGMYGSSSSMNSMNMNNGMMRDQRMYRNGQCMVQGSTLYDGQTTRSLTMSERTRLNQYMNRMMDSSSMMNNGNSMMATMPCFCTRVSCMQN</sequence>